<dbReference type="PANTHER" id="PTHR43428:SF1">
    <property type="entry name" value="ARSENATE REDUCTASE"/>
    <property type="match status" value="1"/>
</dbReference>
<feature type="domain" description="HTH arsR-type" evidence="3">
    <location>
        <begin position="14"/>
        <end position="89"/>
    </location>
</feature>
<dbReference type="Gene3D" id="1.10.10.10">
    <property type="entry name" value="Winged helix-like DNA-binding domain superfamily/Winged helix DNA-binding domain"/>
    <property type="match status" value="1"/>
</dbReference>
<gene>
    <name evidence="4" type="ORF">LWC34_17475</name>
</gene>
<reference evidence="4 5" key="1">
    <citation type="submission" date="2021-12" db="EMBL/GenBank/DDBJ databases">
        <title>Genome sequence of Kibdelosporangium philippinense ATCC 49844.</title>
        <authorList>
            <person name="Fedorov E.A."/>
            <person name="Omeragic M."/>
            <person name="Shalygina K.F."/>
            <person name="Maclea K.S."/>
        </authorList>
    </citation>
    <scope>NUCLEOTIDE SEQUENCE [LARGE SCALE GENOMIC DNA]</scope>
    <source>
        <strain evidence="4 5">ATCC 49844</strain>
    </source>
</reference>
<keyword evidence="1" id="KW-0059">Arsenical resistance</keyword>
<proteinExistence type="predicted"/>
<evidence type="ECO:0000259" key="3">
    <source>
        <dbReference type="SMART" id="SM00418"/>
    </source>
</evidence>
<name>A0ABS8ZD48_9PSEU</name>
<dbReference type="InterPro" id="IPR036388">
    <property type="entry name" value="WH-like_DNA-bd_sf"/>
</dbReference>
<dbReference type="EMBL" id="JAJVCN010000001">
    <property type="protein sequence ID" value="MCE7004601.1"/>
    <property type="molecule type" value="Genomic_DNA"/>
</dbReference>
<dbReference type="RefSeq" id="WP_233726095.1">
    <property type="nucleotide sequence ID" value="NZ_JAJVCN010000001.1"/>
</dbReference>
<evidence type="ECO:0000259" key="2">
    <source>
        <dbReference type="SMART" id="SM00226"/>
    </source>
</evidence>
<dbReference type="SUPFAM" id="SSF46785">
    <property type="entry name" value="Winged helix' DNA-binding domain"/>
    <property type="match status" value="1"/>
</dbReference>
<dbReference type="SMART" id="SM00226">
    <property type="entry name" value="LMWPc"/>
    <property type="match status" value="1"/>
</dbReference>
<dbReference type="CDD" id="cd00090">
    <property type="entry name" value="HTH_ARSR"/>
    <property type="match status" value="1"/>
</dbReference>
<dbReference type="SMART" id="SM00418">
    <property type="entry name" value="HTH_ARSR"/>
    <property type="match status" value="1"/>
</dbReference>
<dbReference type="InterPro" id="IPR011991">
    <property type="entry name" value="ArsR-like_HTH"/>
</dbReference>
<organism evidence="4 5">
    <name type="scientific">Kibdelosporangium philippinense</name>
    <dbReference type="NCBI Taxonomy" id="211113"/>
    <lineage>
        <taxon>Bacteria</taxon>
        <taxon>Bacillati</taxon>
        <taxon>Actinomycetota</taxon>
        <taxon>Actinomycetes</taxon>
        <taxon>Pseudonocardiales</taxon>
        <taxon>Pseudonocardiaceae</taxon>
        <taxon>Kibdelosporangium</taxon>
    </lineage>
</organism>
<sequence>MNIEWSPGLVERARLHAALGEPARLAIVDLLALGDASPSELGQALGLPSNLLAHHVKTLEQAGAVERSRSEGDHRRTYLRLRVLHDLAPTGAREASRVVFVCTHNSARSQLAAALWTRRSHVPAASAGTAPTSRIHPLTVATARDHGLSLARARTAHVNDVLRPDDLVVAVCDNAHEELTDGQRLHWSVPDPAKPGTGEAFERAFHDLAERVERLAPAVHPLGDDDD</sequence>
<dbReference type="SUPFAM" id="SSF52788">
    <property type="entry name" value="Phosphotyrosine protein phosphatases I"/>
    <property type="match status" value="1"/>
</dbReference>
<dbReference type="Pfam" id="PF01451">
    <property type="entry name" value="LMWPc"/>
    <property type="match status" value="1"/>
</dbReference>
<evidence type="ECO:0000313" key="5">
    <source>
        <dbReference type="Proteomes" id="UP001521150"/>
    </source>
</evidence>
<feature type="domain" description="Phosphotyrosine protein phosphatase I" evidence="2">
    <location>
        <begin position="96"/>
        <end position="218"/>
    </location>
</feature>
<accession>A0ABS8ZD48</accession>
<dbReference type="InterPro" id="IPR036390">
    <property type="entry name" value="WH_DNA-bd_sf"/>
</dbReference>
<comment type="caution">
    <text evidence="4">The sequence shown here is derived from an EMBL/GenBank/DDBJ whole genome shotgun (WGS) entry which is preliminary data.</text>
</comment>
<dbReference type="InterPro" id="IPR036196">
    <property type="entry name" value="Ptyr_pPase_sf"/>
</dbReference>
<dbReference type="InterPro" id="IPR001845">
    <property type="entry name" value="HTH_ArsR_DNA-bd_dom"/>
</dbReference>
<dbReference type="Gene3D" id="3.40.50.2300">
    <property type="match status" value="1"/>
</dbReference>
<evidence type="ECO:0000313" key="4">
    <source>
        <dbReference type="EMBL" id="MCE7004601.1"/>
    </source>
</evidence>
<dbReference type="InterPro" id="IPR023485">
    <property type="entry name" value="Ptyr_pPase"/>
</dbReference>
<keyword evidence="5" id="KW-1185">Reference proteome</keyword>
<protein>
    <submittedName>
        <fullName evidence="4">Helix-turn-helix domain-containing protein</fullName>
    </submittedName>
</protein>
<dbReference type="Pfam" id="PF12840">
    <property type="entry name" value="HTH_20"/>
    <property type="match status" value="1"/>
</dbReference>
<dbReference type="PANTHER" id="PTHR43428">
    <property type="entry name" value="ARSENATE REDUCTASE"/>
    <property type="match status" value="1"/>
</dbReference>
<dbReference type="Proteomes" id="UP001521150">
    <property type="component" value="Unassembled WGS sequence"/>
</dbReference>
<evidence type="ECO:0000256" key="1">
    <source>
        <dbReference type="ARBA" id="ARBA00022849"/>
    </source>
</evidence>